<evidence type="ECO:0000256" key="9">
    <source>
        <dbReference type="ARBA" id="ARBA00022737"/>
    </source>
</evidence>
<evidence type="ECO:0000256" key="2">
    <source>
        <dbReference type="ARBA" id="ARBA00004604"/>
    </source>
</evidence>
<evidence type="ECO:0000259" key="27">
    <source>
        <dbReference type="PROSITE" id="PS50287"/>
    </source>
</evidence>
<feature type="domain" description="SRCR" evidence="27">
    <location>
        <begin position="677"/>
        <end position="719"/>
    </location>
</feature>
<dbReference type="SUPFAM" id="SSF47986">
    <property type="entry name" value="DEATH domain"/>
    <property type="match status" value="1"/>
</dbReference>
<keyword evidence="10" id="KW-0832">Ubl conjugation</keyword>
<dbReference type="InterPro" id="IPR036772">
    <property type="entry name" value="SRCR-like_dom_sf"/>
</dbReference>
<name>A0A060X4J1_ONCMY</name>
<keyword evidence="16" id="KW-0325">Glycoprotein</keyword>
<evidence type="ECO:0000256" key="15">
    <source>
        <dbReference type="ARBA" id="ARBA00023170"/>
    </source>
</evidence>
<evidence type="ECO:0000313" key="29">
    <source>
        <dbReference type="Proteomes" id="UP000193380"/>
    </source>
</evidence>
<dbReference type="SUPFAM" id="SSF56487">
    <property type="entry name" value="SRCR-like"/>
    <property type="match status" value="5"/>
</dbReference>
<evidence type="ECO:0000256" key="11">
    <source>
        <dbReference type="ARBA" id="ARBA00023015"/>
    </source>
</evidence>
<feature type="disulfide bond" evidence="24">
    <location>
        <begin position="820"/>
        <end position="881"/>
    </location>
</feature>
<dbReference type="Pfam" id="PF00530">
    <property type="entry name" value="SRCR"/>
    <property type="match status" value="5"/>
</dbReference>
<dbReference type="FunFam" id="3.10.250.10:FF:000006">
    <property type="entry name" value="neurotrypsin isoform X2"/>
    <property type="match status" value="2"/>
</dbReference>
<organism evidence="28 29">
    <name type="scientific">Oncorhynchus mykiss</name>
    <name type="common">Rainbow trout</name>
    <name type="synonym">Salmo gairdneri</name>
    <dbReference type="NCBI Taxonomy" id="8022"/>
    <lineage>
        <taxon>Eukaryota</taxon>
        <taxon>Metazoa</taxon>
        <taxon>Chordata</taxon>
        <taxon>Craniata</taxon>
        <taxon>Vertebrata</taxon>
        <taxon>Euteleostomi</taxon>
        <taxon>Actinopterygii</taxon>
        <taxon>Neopterygii</taxon>
        <taxon>Teleostei</taxon>
        <taxon>Protacanthopterygii</taxon>
        <taxon>Salmoniformes</taxon>
        <taxon>Salmonidae</taxon>
        <taxon>Salmoninae</taxon>
        <taxon>Oncorhynchus</taxon>
    </lineage>
</organism>
<comment type="function">
    <text evidence="18">A scaffold protein that directs CASP3 to certain substrates and facilitates their ordered degradation during apoptosis. May also play a role in mediating CASP3 cleavage of KRT18. Regulates degradation of intermediate filaments during apoptosis. May play a role in the general transcription machinery in the nucleus and might be an important regulator of the activity of GTF3C3. Inhibits DNA transcription in vitro.</text>
</comment>
<dbReference type="Pfam" id="PF01335">
    <property type="entry name" value="DED"/>
    <property type="match status" value="1"/>
</dbReference>
<dbReference type="Proteomes" id="UP000193380">
    <property type="component" value="Unassembled WGS sequence"/>
</dbReference>
<evidence type="ECO:0000256" key="7">
    <source>
        <dbReference type="ARBA" id="ARBA00022703"/>
    </source>
</evidence>
<dbReference type="SMART" id="SM00031">
    <property type="entry name" value="DED"/>
    <property type="match status" value="1"/>
</dbReference>
<dbReference type="PROSITE" id="PS00420">
    <property type="entry name" value="SRCR_1"/>
    <property type="match status" value="2"/>
</dbReference>
<evidence type="ECO:0000256" key="8">
    <source>
        <dbReference type="ARBA" id="ARBA00022729"/>
    </source>
</evidence>
<comment type="subcellular location">
    <subcellularLocation>
        <location evidence="1">Cytoplasm</location>
    </subcellularLocation>
    <subcellularLocation>
        <location evidence="2">Nucleus</location>
        <location evidence="2">Nucleolus</location>
    </subcellularLocation>
    <subcellularLocation>
        <location evidence="3">Secreted</location>
    </subcellularLocation>
</comment>
<evidence type="ECO:0000256" key="6">
    <source>
        <dbReference type="ARBA" id="ARBA00022525"/>
    </source>
</evidence>
<feature type="disulfide bond" evidence="24">
    <location>
        <begin position="476"/>
        <end position="540"/>
    </location>
</feature>
<evidence type="ECO:0000256" key="13">
    <source>
        <dbReference type="ARBA" id="ARBA00023157"/>
    </source>
</evidence>
<dbReference type="CDD" id="cd08790">
    <property type="entry name" value="DED_DEDD"/>
    <property type="match status" value="1"/>
</dbReference>
<comment type="subunit">
    <text evidence="20">Interacts with LGALS1 and laminin.</text>
</comment>
<feature type="compositionally biased region" description="Low complexity" evidence="25">
    <location>
        <begin position="7"/>
        <end position="20"/>
    </location>
</feature>
<reference evidence="28" key="1">
    <citation type="journal article" date="2014" name="Nat. Commun.">
        <title>The rainbow trout genome provides novel insights into evolution after whole-genome duplication in vertebrates.</title>
        <authorList>
            <person name="Berthelot C."/>
            <person name="Brunet F."/>
            <person name="Chalopin D."/>
            <person name="Juanchich A."/>
            <person name="Bernard M."/>
            <person name="Noel B."/>
            <person name="Bento P."/>
            <person name="Da Silva C."/>
            <person name="Labadie K."/>
            <person name="Alberti A."/>
            <person name="Aury J.M."/>
            <person name="Louis A."/>
            <person name="Dehais P."/>
            <person name="Bardou P."/>
            <person name="Montfort J."/>
            <person name="Klopp C."/>
            <person name="Cabau C."/>
            <person name="Gaspin C."/>
            <person name="Thorgaard G.H."/>
            <person name="Boussaha M."/>
            <person name="Quillet E."/>
            <person name="Guyomard R."/>
            <person name="Galiana D."/>
            <person name="Bobe J."/>
            <person name="Volff J.N."/>
            <person name="Genet C."/>
            <person name="Wincker P."/>
            <person name="Jaillon O."/>
            <person name="Roest Crollius H."/>
            <person name="Guiguen Y."/>
        </authorList>
    </citation>
    <scope>NUCLEOTIDE SEQUENCE [LARGE SCALE GENOMIC DNA]</scope>
</reference>
<dbReference type="PROSITE" id="PS50287">
    <property type="entry name" value="SRCR_2"/>
    <property type="match status" value="5"/>
</dbReference>
<keyword evidence="12" id="KW-0238">DNA-binding</keyword>
<evidence type="ECO:0000256" key="18">
    <source>
        <dbReference type="ARBA" id="ARBA00056861"/>
    </source>
</evidence>
<keyword evidence="5" id="KW-0678">Repressor</keyword>
<evidence type="ECO:0000259" key="26">
    <source>
        <dbReference type="PROSITE" id="PS50168"/>
    </source>
</evidence>
<reference evidence="28" key="2">
    <citation type="submission" date="2014-03" db="EMBL/GenBank/DDBJ databases">
        <authorList>
            <person name="Genoscope - CEA"/>
        </authorList>
    </citation>
    <scope>NUCLEOTIDE SEQUENCE</scope>
</reference>
<dbReference type="PaxDb" id="8022-A0A060X4J1"/>
<evidence type="ECO:0000256" key="5">
    <source>
        <dbReference type="ARBA" id="ARBA00022491"/>
    </source>
</evidence>
<feature type="domain" description="SRCR" evidence="27">
    <location>
        <begin position="317"/>
        <end position="417"/>
    </location>
</feature>
<evidence type="ECO:0000256" key="20">
    <source>
        <dbReference type="ARBA" id="ARBA00064153"/>
    </source>
</evidence>
<feature type="domain" description="SRCR" evidence="27">
    <location>
        <begin position="451"/>
        <end position="551"/>
    </location>
</feature>
<keyword evidence="14" id="KW-0804">Transcription</keyword>
<dbReference type="GO" id="GO:0042981">
    <property type="term" value="P:regulation of apoptotic process"/>
    <property type="evidence" value="ECO:0007669"/>
    <property type="project" value="InterPro"/>
</dbReference>
<feature type="domain" description="SRCR" evidence="27">
    <location>
        <begin position="558"/>
        <end position="659"/>
    </location>
</feature>
<protein>
    <recommendedName>
        <fullName evidence="23">Death effector domain-containing protein</fullName>
    </recommendedName>
    <alternativeName>
        <fullName evidence="22">Soluble scavenger receptor cysteine-rich domain-containing protein SSC5D</fullName>
    </alternativeName>
</protein>
<evidence type="ECO:0000256" key="12">
    <source>
        <dbReference type="ARBA" id="ARBA00023125"/>
    </source>
</evidence>
<keyword evidence="4" id="KW-0963">Cytoplasm</keyword>
<dbReference type="InterPro" id="IPR001190">
    <property type="entry name" value="SRCR"/>
</dbReference>
<feature type="disulfide bond" evidence="24">
    <location>
        <begin position="386"/>
        <end position="396"/>
    </location>
</feature>
<dbReference type="Gene3D" id="3.10.250.10">
    <property type="entry name" value="SRCR-like domain"/>
    <property type="match status" value="5"/>
</dbReference>
<dbReference type="PANTHER" id="PTHR19331:SF22">
    <property type="entry name" value="DELETED IN MALIGNANT BRAIN TUMORS 1 PROTEIN"/>
    <property type="match status" value="1"/>
</dbReference>
<keyword evidence="9" id="KW-0677">Repeat</keyword>
<feature type="region of interest" description="Disordered" evidence="25">
    <location>
        <begin position="193"/>
        <end position="258"/>
    </location>
</feature>
<evidence type="ECO:0000256" key="22">
    <source>
        <dbReference type="ARBA" id="ARBA00069168"/>
    </source>
</evidence>
<feature type="region of interest" description="Disordered" evidence="25">
    <location>
        <begin position="1"/>
        <end position="43"/>
    </location>
</feature>
<evidence type="ECO:0000256" key="4">
    <source>
        <dbReference type="ARBA" id="ARBA00022490"/>
    </source>
</evidence>
<feature type="disulfide bond" evidence="24">
    <location>
        <begin position="807"/>
        <end position="871"/>
    </location>
</feature>
<feature type="disulfide bond" evidence="24">
    <location>
        <begin position="342"/>
        <end position="406"/>
    </location>
</feature>
<dbReference type="SMART" id="SM00202">
    <property type="entry name" value="SR"/>
    <property type="match status" value="5"/>
</dbReference>
<gene>
    <name evidence="28" type="ORF">GSONMT00001800001</name>
</gene>
<keyword evidence="6" id="KW-0964">Secreted</keyword>
<dbReference type="FunFam" id="3.10.250.10:FF:000007">
    <property type="entry name" value="Soluble scavenger receptor cysteine-rich domain-containing protein SSC5D"/>
    <property type="match status" value="2"/>
</dbReference>
<keyword evidence="13 24" id="KW-1015">Disulfide bond</keyword>
<dbReference type="AlphaFoldDB" id="A0A060X4J1"/>
<accession>A0A060X4J1</accession>
<dbReference type="EMBL" id="FR904788">
    <property type="protein sequence ID" value="CDQ71745.1"/>
    <property type="molecule type" value="Genomic_DNA"/>
</dbReference>
<feature type="domain" description="SRCR" evidence="27">
    <location>
        <begin position="782"/>
        <end position="882"/>
    </location>
</feature>
<keyword evidence="8" id="KW-0732">Signal</keyword>
<evidence type="ECO:0000256" key="17">
    <source>
        <dbReference type="ARBA" id="ARBA00023242"/>
    </source>
</evidence>
<dbReference type="PROSITE" id="PS50168">
    <property type="entry name" value="DED"/>
    <property type="match status" value="1"/>
</dbReference>
<evidence type="ECO:0000256" key="16">
    <source>
        <dbReference type="ARBA" id="ARBA00023180"/>
    </source>
</evidence>
<feature type="disulfide bond" evidence="24">
    <location>
        <begin position="355"/>
        <end position="416"/>
    </location>
</feature>
<dbReference type="FunFam" id="1.10.533.10:FF:000004">
    <property type="entry name" value="Death effector domain-containing protein-like"/>
    <property type="match status" value="1"/>
</dbReference>
<evidence type="ECO:0000256" key="21">
    <source>
        <dbReference type="ARBA" id="ARBA00064438"/>
    </source>
</evidence>
<keyword evidence="7" id="KW-0053">Apoptosis</keyword>
<evidence type="ECO:0000313" key="28">
    <source>
        <dbReference type="EMBL" id="CDQ71745.1"/>
    </source>
</evidence>
<evidence type="ECO:0000256" key="10">
    <source>
        <dbReference type="ARBA" id="ARBA00022843"/>
    </source>
</evidence>
<dbReference type="GO" id="GO:0006915">
    <property type="term" value="P:apoptotic process"/>
    <property type="evidence" value="ECO:0007669"/>
    <property type="project" value="UniProtKB-KW"/>
</dbReference>
<evidence type="ECO:0000256" key="19">
    <source>
        <dbReference type="ARBA" id="ARBA00058074"/>
    </source>
</evidence>
<dbReference type="GO" id="GO:0005730">
    <property type="term" value="C:nucleolus"/>
    <property type="evidence" value="ECO:0007669"/>
    <property type="project" value="UniProtKB-SubCell"/>
</dbReference>
<evidence type="ECO:0000256" key="25">
    <source>
        <dbReference type="SAM" id="MobiDB-lite"/>
    </source>
</evidence>
<dbReference type="PRINTS" id="PR00258">
    <property type="entry name" value="SPERACTRCPTR"/>
</dbReference>
<proteinExistence type="predicted"/>
<feature type="disulfide bond" evidence="24">
    <location>
        <begin position="851"/>
        <end position="861"/>
    </location>
</feature>
<keyword evidence="17" id="KW-0539">Nucleus</keyword>
<evidence type="ECO:0000256" key="1">
    <source>
        <dbReference type="ARBA" id="ARBA00004496"/>
    </source>
</evidence>
<keyword evidence="11" id="KW-0805">Transcription regulation</keyword>
<dbReference type="InterPro" id="IPR011029">
    <property type="entry name" value="DEATH-like_dom_sf"/>
</dbReference>
<evidence type="ECO:0000256" key="3">
    <source>
        <dbReference type="ARBA" id="ARBA00004613"/>
    </source>
</evidence>
<comment type="caution">
    <text evidence="24">Lacks conserved residue(s) required for the propagation of feature annotation.</text>
</comment>
<feature type="domain" description="DED" evidence="26">
    <location>
        <begin position="93"/>
        <end position="171"/>
    </location>
</feature>
<dbReference type="GO" id="GO:0016020">
    <property type="term" value="C:membrane"/>
    <property type="evidence" value="ECO:0007669"/>
    <property type="project" value="InterPro"/>
</dbReference>
<keyword evidence="15" id="KW-0675">Receptor</keyword>
<feature type="disulfide bond" evidence="24">
    <location>
        <begin position="489"/>
        <end position="550"/>
    </location>
</feature>
<evidence type="ECO:0000256" key="23">
    <source>
        <dbReference type="ARBA" id="ARBA00074207"/>
    </source>
</evidence>
<sequence>MTSQQHPLPNANVNPPLLVPQNSSAHQGRPHIHPNQLDSTQSSAAGHLAPHRVAVNRGASASCTNSAISRRPSSGRFEPWPEEAVDNAYGLYSLHRMFDIVGAQLTHRDVRVLSFLFVDVIDEYERGGIRSGRDFLLALERQGRCDETNFRHVLQLLRIITRHDLLPYVTLRKRQTVCPDPVDKYLEETSVRYVSPRGGESREATPHRRTGPQPVICCSPSGPQVAPPAPSQAPHYRAAKGRGPTPQETAGRSKPVTSAYECAPSTASMNQRFRETSSPTSRRLWRGSLRGSTRQTLFSSPGTWAPSSVTSISAGGVRLVDGPYNCSGRVEVYYAGQWGTVCDDNWDLLDAKVVCRALGCGAAQKALDQAHFGGGKGEIWLDDVECSGNEESLLSCSSDGLGSHNCGHFEDAGVICEGQSVFLTLCFSCRTSHNTYLKNKTLMAVMSGLTVRIVDGPNHCSGRVEVYHDGSWGTVCDDNWGFLDAQVVCRELSCGPATEAPHQAYFGEGSGSILLDDVACMGSEGSLLECNSGGIGNHNCGHDEDASVTCMMDDGPLIRLVDGPDQCSGRVEVYYAGQWGTVCDDDWDVSDADVVCRQLSCGWAMDAPGQAWFGMGVGIPILLDNIACVGTEGTLFDCPSEAIGQHNCMHPEDASVVCSGEIKGEVPLFTYLPGPSIRLAGGSNNCSGRVEVFHSGQWGTVCDDDWDLKHMYTSALCHQRLWVRAQALSQLAVTGRSVGVVRVGEVLAGRDILVSSCTSDSCGGPGAVHANQVAHIDSTSRVRLVNGTNNCSGRVEVFHFGQWGTVCDDWWDLRDAQVVCRELGCGEAQEAFRSAEFGEGSDSISLDDLACSGSEDSLLQCPHSGLGNHNCVHYEDAGVTCTGKITVYCRNVSRMINGNHSKGSEYM</sequence>
<dbReference type="STRING" id="8022.A0A060X4J1"/>
<dbReference type="GO" id="GO:0005737">
    <property type="term" value="C:cytoplasm"/>
    <property type="evidence" value="ECO:0007669"/>
    <property type="project" value="UniProtKB-SubCell"/>
</dbReference>
<evidence type="ECO:0000256" key="14">
    <source>
        <dbReference type="ARBA" id="ARBA00023163"/>
    </source>
</evidence>
<feature type="disulfide bond" evidence="24">
    <location>
        <begin position="520"/>
        <end position="530"/>
    </location>
</feature>
<dbReference type="PANTHER" id="PTHR19331">
    <property type="entry name" value="SCAVENGER RECEPTOR DOMAIN-CONTAINING"/>
    <property type="match status" value="1"/>
</dbReference>
<dbReference type="Gene3D" id="1.10.533.10">
    <property type="entry name" value="Death Domain, Fas"/>
    <property type="match status" value="1"/>
</dbReference>
<dbReference type="GO" id="GO:0003006">
    <property type="term" value="P:developmental process involved in reproduction"/>
    <property type="evidence" value="ECO:0007669"/>
    <property type="project" value="UniProtKB-ARBA"/>
</dbReference>
<comment type="function">
    <text evidence="19">Binds to extracellular matrix proteins. Binds to pathogen-associated molecular patterns (PAMPs) present on the cell walls of Gram-positive and Gram-negative bacteria and fungi, behaving as a pattern recognition receptor (PRR). Induces bacterial and fungal aggregation and subsequent inhibition of PAMP-induced cytokine release. Does not possess intrinsic bactericidal activity. May play a role in the innate defense and homeostasis of certain epithelial surfaces.</text>
</comment>
<comment type="subunit">
    <text evidence="21">Interacts with CASP8, CASP10, KRT8, KRT18, CASP3 and FADD. Homodimerizes and heterodimerizes with DEDD2.</text>
</comment>
<evidence type="ECO:0000256" key="24">
    <source>
        <dbReference type="PROSITE-ProRule" id="PRU00196"/>
    </source>
</evidence>
<dbReference type="InterPro" id="IPR001875">
    <property type="entry name" value="DED_dom"/>
</dbReference>
<dbReference type="GO" id="GO:0003677">
    <property type="term" value="F:DNA binding"/>
    <property type="evidence" value="ECO:0007669"/>
    <property type="project" value="UniProtKB-KW"/>
</dbReference>
<feature type="disulfide bond" evidence="24">
    <location>
        <begin position="628"/>
        <end position="638"/>
    </location>
</feature>